<evidence type="ECO:0000313" key="1">
    <source>
        <dbReference type="EMBL" id="KNC84608.1"/>
    </source>
</evidence>
<dbReference type="EMBL" id="KQ241752">
    <property type="protein sequence ID" value="KNC84608.1"/>
    <property type="molecule type" value="Genomic_DNA"/>
</dbReference>
<reference evidence="1 2" key="1">
    <citation type="submission" date="2011-02" db="EMBL/GenBank/DDBJ databases">
        <title>The Genome Sequence of Sphaeroforma arctica JP610.</title>
        <authorList>
            <consortium name="The Broad Institute Genome Sequencing Platform"/>
            <person name="Russ C."/>
            <person name="Cuomo C."/>
            <person name="Young S.K."/>
            <person name="Zeng Q."/>
            <person name="Gargeya S."/>
            <person name="Alvarado L."/>
            <person name="Berlin A."/>
            <person name="Chapman S.B."/>
            <person name="Chen Z."/>
            <person name="Freedman E."/>
            <person name="Gellesch M."/>
            <person name="Goldberg J."/>
            <person name="Griggs A."/>
            <person name="Gujja S."/>
            <person name="Heilman E."/>
            <person name="Heiman D."/>
            <person name="Howarth C."/>
            <person name="Mehta T."/>
            <person name="Neiman D."/>
            <person name="Pearson M."/>
            <person name="Roberts A."/>
            <person name="Saif S."/>
            <person name="Shea T."/>
            <person name="Shenoy N."/>
            <person name="Sisk P."/>
            <person name="Stolte C."/>
            <person name="Sykes S."/>
            <person name="White J."/>
            <person name="Yandava C."/>
            <person name="Burger G."/>
            <person name="Gray M.W."/>
            <person name="Holland P.W.H."/>
            <person name="King N."/>
            <person name="Lang F.B.F."/>
            <person name="Roger A.J."/>
            <person name="Ruiz-Trillo I."/>
            <person name="Haas B."/>
            <person name="Nusbaum C."/>
            <person name="Birren B."/>
        </authorList>
    </citation>
    <scope>NUCLEOTIDE SEQUENCE [LARGE SCALE GENOMIC DNA]</scope>
    <source>
        <strain evidence="1 2">JP610</strain>
    </source>
</reference>
<sequence length="94" mass="10178">MGGTGAYTLSDVDRANFKAQGFVVLSNVVEPEALRNEANTRIALEKVLSPALRSDHSCIYEVCPSTLLSETECTDLLAYLNARRAFGLSNAKVL</sequence>
<dbReference type="RefSeq" id="XP_014158510.1">
    <property type="nucleotide sequence ID" value="XM_014303035.1"/>
</dbReference>
<keyword evidence="2" id="KW-1185">Reference proteome</keyword>
<evidence type="ECO:0000313" key="2">
    <source>
        <dbReference type="Proteomes" id="UP000054560"/>
    </source>
</evidence>
<dbReference type="EMBL" id="KQ241752">
    <property type="protein sequence ID" value="KNC84607.1"/>
    <property type="molecule type" value="Genomic_DNA"/>
</dbReference>
<gene>
    <name evidence="1" type="ORF">SARC_03175</name>
</gene>
<dbReference type="AlphaFoldDB" id="A0A0L0G8Q7"/>
<dbReference type="Proteomes" id="UP000054560">
    <property type="component" value="Unassembled WGS sequence"/>
</dbReference>
<dbReference type="GeneID" id="25903679"/>
<organism evidence="1 2">
    <name type="scientific">Sphaeroforma arctica JP610</name>
    <dbReference type="NCBI Taxonomy" id="667725"/>
    <lineage>
        <taxon>Eukaryota</taxon>
        <taxon>Ichthyosporea</taxon>
        <taxon>Ichthyophonida</taxon>
        <taxon>Sphaeroforma</taxon>
    </lineage>
</organism>
<dbReference type="RefSeq" id="XP_014158509.1">
    <property type="nucleotide sequence ID" value="XM_014303034.1"/>
</dbReference>
<accession>A0A0L0G8Q7</accession>
<protein>
    <submittedName>
        <fullName evidence="1">Uncharacterized protein</fullName>
    </submittedName>
</protein>
<proteinExistence type="predicted"/>
<name>A0A0L0G8Q7_9EUKA</name>